<gene>
    <name evidence="1" type="ORF">F2Y81_17390</name>
</gene>
<dbReference type="AlphaFoldDB" id="A0A108THM6"/>
<protein>
    <submittedName>
        <fullName evidence="1">Uncharacterized protein</fullName>
    </submittedName>
</protein>
<evidence type="ECO:0000313" key="1">
    <source>
        <dbReference type="EMBL" id="KAA5415655.1"/>
    </source>
</evidence>
<dbReference type="STRING" id="246787.BcellWH2_01104"/>
<evidence type="ECO:0000313" key="2">
    <source>
        <dbReference type="Proteomes" id="UP000448877"/>
    </source>
</evidence>
<reference evidence="1 2" key="1">
    <citation type="journal article" date="2019" name="Nat. Med.">
        <title>A library of human gut bacterial isolates paired with longitudinal multiomics data enables mechanistic microbiome research.</title>
        <authorList>
            <person name="Poyet M."/>
            <person name="Groussin M."/>
            <person name="Gibbons S.M."/>
            <person name="Avila-Pacheco J."/>
            <person name="Jiang X."/>
            <person name="Kearney S.M."/>
            <person name="Perrotta A.R."/>
            <person name="Berdy B."/>
            <person name="Zhao S."/>
            <person name="Lieberman T.D."/>
            <person name="Swanson P.K."/>
            <person name="Smith M."/>
            <person name="Roesemann S."/>
            <person name="Alexander J.E."/>
            <person name="Rich S.A."/>
            <person name="Livny J."/>
            <person name="Vlamakis H."/>
            <person name="Clish C."/>
            <person name="Bullock K."/>
            <person name="Deik A."/>
            <person name="Scott J."/>
            <person name="Pierce K.A."/>
            <person name="Xavier R.J."/>
            <person name="Alm E.J."/>
        </authorList>
    </citation>
    <scope>NUCLEOTIDE SEQUENCE [LARGE SCALE GENOMIC DNA]</scope>
    <source>
        <strain evidence="1 2">BIOML-A6</strain>
    </source>
</reference>
<comment type="caution">
    <text evidence="1">The sequence shown here is derived from an EMBL/GenBank/DDBJ whole genome shotgun (WGS) entry which is preliminary data.</text>
</comment>
<dbReference type="Proteomes" id="UP000448877">
    <property type="component" value="Unassembled WGS sequence"/>
</dbReference>
<proteinExistence type="predicted"/>
<dbReference type="EMBL" id="VVYV01000031">
    <property type="protein sequence ID" value="KAA5415655.1"/>
    <property type="molecule type" value="Genomic_DNA"/>
</dbReference>
<accession>A0A108THM6</accession>
<organism evidence="1 2">
    <name type="scientific">Bacteroides cellulosilyticus</name>
    <dbReference type="NCBI Taxonomy" id="246787"/>
    <lineage>
        <taxon>Bacteria</taxon>
        <taxon>Pseudomonadati</taxon>
        <taxon>Bacteroidota</taxon>
        <taxon>Bacteroidia</taxon>
        <taxon>Bacteroidales</taxon>
        <taxon>Bacteroidaceae</taxon>
        <taxon>Bacteroides</taxon>
    </lineage>
</organism>
<name>A0A108THM6_9BACE</name>
<sequence length="62" mass="7143">MGVTRYLIFISLFSPIQGLELNLNILLIMEIEELRDALKIASAREYALVEELLVCVDKKKFD</sequence>